<dbReference type="EMBL" id="CP001738">
    <property type="protein sequence ID" value="ACZ00221.1"/>
    <property type="molecule type" value="Genomic_DNA"/>
</dbReference>
<evidence type="ECO:0000313" key="3">
    <source>
        <dbReference type="EMBL" id="ACZ00221.1"/>
    </source>
</evidence>
<organism evidence="3 4">
    <name type="scientific">Thermomonospora curvata (strain ATCC 19995 / DSM 43183 / JCM 3096 / KCTC 9072 / NBRC 15933 / NCIMB 10081 / Henssen B9)</name>
    <dbReference type="NCBI Taxonomy" id="471852"/>
    <lineage>
        <taxon>Bacteria</taxon>
        <taxon>Bacillati</taxon>
        <taxon>Actinomycetota</taxon>
        <taxon>Actinomycetes</taxon>
        <taxon>Streptosporangiales</taxon>
        <taxon>Thermomonosporaceae</taxon>
        <taxon>Thermomonospora</taxon>
    </lineage>
</organism>
<dbReference type="Proteomes" id="UP000001918">
    <property type="component" value="Chromosome"/>
</dbReference>
<keyword evidence="4" id="KW-1185">Reference proteome</keyword>
<feature type="region of interest" description="Disordered" evidence="1">
    <location>
        <begin position="32"/>
        <end position="53"/>
    </location>
</feature>
<evidence type="ECO:0000313" key="4">
    <source>
        <dbReference type="Proteomes" id="UP000001918"/>
    </source>
</evidence>
<dbReference type="AlphaFoldDB" id="D1A6C2"/>
<dbReference type="HOGENOM" id="CLU_1314878_0_0_11"/>
<dbReference type="KEGG" id="tcu:Tcur_4699"/>
<name>D1A6C2_THECD</name>
<evidence type="ECO:0008006" key="5">
    <source>
        <dbReference type="Google" id="ProtNLM"/>
    </source>
</evidence>
<evidence type="ECO:0000256" key="2">
    <source>
        <dbReference type="SAM" id="SignalP"/>
    </source>
</evidence>
<evidence type="ECO:0000256" key="1">
    <source>
        <dbReference type="SAM" id="MobiDB-lite"/>
    </source>
</evidence>
<gene>
    <name evidence="3" type="ordered locus">Tcur_4699</name>
</gene>
<sequence>MAGEKPTGHKASRRRRLRSGLLLALVTASSTVSACTSGPDEPPGPAPRAESYSEPEHFTWGFSHTFTYWDCSKKPEKIDLDNIGAHPDPKPGIPDIKYEHVGCSRTTHEALKSAAINSFVSWVREGRADNPFDCYDAAHKGPPEVTGDHIPSHTEKTFKEAGIFKGEIFCVVTDLGRVARLKITDVIPADLDMHSPFLFGEGQLWTPEY</sequence>
<feature type="chain" id="PRO_5003020528" description="Lipoprotein" evidence="2">
    <location>
        <begin position="35"/>
        <end position="209"/>
    </location>
</feature>
<protein>
    <recommendedName>
        <fullName evidence="5">Lipoprotein</fullName>
    </recommendedName>
</protein>
<reference evidence="3 4" key="1">
    <citation type="journal article" date="2011" name="Stand. Genomic Sci.">
        <title>Complete genome sequence of Thermomonospora curvata type strain (B9).</title>
        <authorList>
            <person name="Chertkov O."/>
            <person name="Sikorski J."/>
            <person name="Nolan M."/>
            <person name="Lapidus A."/>
            <person name="Lucas S."/>
            <person name="Del Rio T.G."/>
            <person name="Tice H."/>
            <person name="Cheng J.F."/>
            <person name="Goodwin L."/>
            <person name="Pitluck S."/>
            <person name="Liolios K."/>
            <person name="Ivanova N."/>
            <person name="Mavromatis K."/>
            <person name="Mikhailova N."/>
            <person name="Ovchinnikova G."/>
            <person name="Pati A."/>
            <person name="Chen A."/>
            <person name="Palaniappan K."/>
            <person name="Djao O.D."/>
            <person name="Land M."/>
            <person name="Hauser L."/>
            <person name="Chang Y.J."/>
            <person name="Jeffries C.D."/>
            <person name="Brettin T."/>
            <person name="Han C."/>
            <person name="Detter J.C."/>
            <person name="Rohde M."/>
            <person name="Goker M."/>
            <person name="Woyke T."/>
            <person name="Bristow J."/>
            <person name="Eisen J.A."/>
            <person name="Markowitz V."/>
            <person name="Hugenholtz P."/>
            <person name="Klenk H.P."/>
            <person name="Kyrpides N.C."/>
        </authorList>
    </citation>
    <scope>NUCLEOTIDE SEQUENCE [LARGE SCALE GENOMIC DNA]</scope>
    <source>
        <strain evidence="4">ATCC 19995 / DSM 43183 / JCM 3096 / KCTC 9072 / NBRC 15933 / NCIMB 10081 / Henssen B9</strain>
    </source>
</reference>
<dbReference type="eggNOG" id="ENOG502ZSZ5">
    <property type="taxonomic scope" value="Bacteria"/>
</dbReference>
<feature type="signal peptide" evidence="2">
    <location>
        <begin position="1"/>
        <end position="34"/>
    </location>
</feature>
<keyword evidence="2" id="KW-0732">Signal</keyword>
<accession>D1A6C2</accession>
<dbReference type="PROSITE" id="PS51257">
    <property type="entry name" value="PROKAR_LIPOPROTEIN"/>
    <property type="match status" value="1"/>
</dbReference>
<proteinExistence type="predicted"/>